<dbReference type="Proteomes" id="UP000095210">
    <property type="component" value="Chromosome"/>
</dbReference>
<organism evidence="3 4">
    <name type="scientific">Actinoalloteichus hymeniacidonis</name>
    <dbReference type="NCBI Taxonomy" id="340345"/>
    <lineage>
        <taxon>Bacteria</taxon>
        <taxon>Bacillati</taxon>
        <taxon>Actinomycetota</taxon>
        <taxon>Actinomycetes</taxon>
        <taxon>Pseudonocardiales</taxon>
        <taxon>Pseudonocardiaceae</taxon>
        <taxon>Actinoalloteichus</taxon>
    </lineage>
</organism>
<proteinExistence type="predicted"/>
<protein>
    <submittedName>
        <fullName evidence="3">Acetyltransferase</fullName>
    </submittedName>
</protein>
<evidence type="ECO:0000313" key="3">
    <source>
        <dbReference type="EMBL" id="AOS62374.1"/>
    </source>
</evidence>
<evidence type="ECO:0000259" key="1">
    <source>
        <dbReference type="PROSITE" id="PS51186"/>
    </source>
</evidence>
<dbReference type="InterPro" id="IPR016181">
    <property type="entry name" value="Acyl_CoA_acyltransferase"/>
</dbReference>
<dbReference type="InterPro" id="IPR000182">
    <property type="entry name" value="GNAT_dom"/>
</dbReference>
<dbReference type="PROSITE" id="PS51729">
    <property type="entry name" value="GNAT_YJDJ"/>
    <property type="match status" value="1"/>
</dbReference>
<evidence type="ECO:0000259" key="2">
    <source>
        <dbReference type="PROSITE" id="PS51729"/>
    </source>
</evidence>
<dbReference type="Gene3D" id="3.40.630.30">
    <property type="match status" value="1"/>
</dbReference>
<dbReference type="Pfam" id="PF14542">
    <property type="entry name" value="Acetyltransf_CG"/>
    <property type="match status" value="1"/>
</dbReference>
<dbReference type="SUPFAM" id="SSF55729">
    <property type="entry name" value="Acyl-CoA N-acyltransferases (Nat)"/>
    <property type="match status" value="1"/>
</dbReference>
<dbReference type="AlphaFoldDB" id="A0AAC9HN63"/>
<dbReference type="InterPro" id="IPR031165">
    <property type="entry name" value="GNAT_YJDJ"/>
</dbReference>
<dbReference type="PROSITE" id="PS51186">
    <property type="entry name" value="GNAT"/>
    <property type="match status" value="1"/>
</dbReference>
<dbReference type="GO" id="GO:0016747">
    <property type="term" value="F:acyltransferase activity, transferring groups other than amino-acyl groups"/>
    <property type="evidence" value="ECO:0007669"/>
    <property type="project" value="InterPro"/>
</dbReference>
<dbReference type="PANTHER" id="PTHR31435:SF10">
    <property type="entry name" value="BSR4717 PROTEIN"/>
    <property type="match status" value="1"/>
</dbReference>
<feature type="domain" description="N-acetyltransferase" evidence="1">
    <location>
        <begin position="1"/>
        <end position="104"/>
    </location>
</feature>
<dbReference type="InterPro" id="IPR045057">
    <property type="entry name" value="Gcn5-rel_NAT"/>
</dbReference>
<gene>
    <name evidence="3" type="ORF">TL08_07780</name>
</gene>
<dbReference type="CDD" id="cd04301">
    <property type="entry name" value="NAT_SF"/>
    <property type="match status" value="1"/>
</dbReference>
<reference evidence="4" key="1">
    <citation type="submission" date="2016-03" db="EMBL/GenBank/DDBJ databases">
        <title>Complete genome sequence of the type strain Actinoalloteichus hymeniacidonis DSM 45092.</title>
        <authorList>
            <person name="Schaffert L."/>
            <person name="Albersmeier A."/>
            <person name="Winkler A."/>
            <person name="Kalinowski J."/>
            <person name="Zotchev S."/>
            <person name="Ruckert C."/>
        </authorList>
    </citation>
    <scope>NUCLEOTIDE SEQUENCE [LARGE SCALE GENOMIC DNA]</scope>
    <source>
        <strain evidence="4">HPA177(T) (DSM 45092(T))</strain>
    </source>
</reference>
<dbReference type="RefSeq" id="WP_069847726.1">
    <property type="nucleotide sequence ID" value="NZ_CP014859.1"/>
</dbReference>
<dbReference type="KEGG" id="ahm:TL08_07780"/>
<keyword evidence="4" id="KW-1185">Reference proteome</keyword>
<accession>A0AAC9HN63</accession>
<sequence>MTSPAVERADNRYEMRIDGEPAAFAEFRDRDAQRVFFHTVVTEAFRGRGLSTVLIEQALTRTREEGKRIVAVCPAVARYLAKHDGFADITDPVDRAVLAWLEANR</sequence>
<evidence type="ECO:0000313" key="4">
    <source>
        <dbReference type="Proteomes" id="UP000095210"/>
    </source>
</evidence>
<dbReference type="EMBL" id="CP014859">
    <property type="protein sequence ID" value="AOS62374.1"/>
    <property type="molecule type" value="Genomic_DNA"/>
</dbReference>
<name>A0AAC9HN63_9PSEU</name>
<feature type="domain" description="N-acetyltransferase" evidence="2">
    <location>
        <begin position="5"/>
        <end position="91"/>
    </location>
</feature>
<dbReference type="PANTHER" id="PTHR31435">
    <property type="entry name" value="PROTEIN NATD1"/>
    <property type="match status" value="1"/>
</dbReference>